<evidence type="ECO:0000256" key="3">
    <source>
        <dbReference type="ARBA" id="ARBA00022679"/>
    </source>
</evidence>
<evidence type="ECO:0000313" key="10">
    <source>
        <dbReference type="Proteomes" id="UP000501090"/>
    </source>
</evidence>
<comment type="subcellular location">
    <subcellularLocation>
        <location evidence="1">Cell membrane</location>
        <topology evidence="1">Multi-pass membrane protein</topology>
    </subcellularLocation>
</comment>
<evidence type="ECO:0000256" key="8">
    <source>
        <dbReference type="SAM" id="Phobius"/>
    </source>
</evidence>
<organism evidence="9 10">
    <name type="scientific">Polynucleobacter arcticus</name>
    <dbReference type="NCBI Taxonomy" id="1743165"/>
    <lineage>
        <taxon>Bacteria</taxon>
        <taxon>Pseudomonadati</taxon>
        <taxon>Pseudomonadota</taxon>
        <taxon>Betaproteobacteria</taxon>
        <taxon>Burkholderiales</taxon>
        <taxon>Burkholderiaceae</taxon>
        <taxon>Polynucleobacter</taxon>
    </lineage>
</organism>
<evidence type="ECO:0008006" key="11">
    <source>
        <dbReference type="Google" id="ProtNLM"/>
    </source>
</evidence>
<feature type="transmembrane region" description="Helical" evidence="8">
    <location>
        <begin position="16"/>
        <end position="37"/>
    </location>
</feature>
<evidence type="ECO:0000256" key="7">
    <source>
        <dbReference type="ARBA" id="ARBA00024033"/>
    </source>
</evidence>
<gene>
    <name evidence="9" type="ORF">DN92_03100</name>
</gene>
<keyword evidence="5 8" id="KW-1133">Transmembrane helix</keyword>
<keyword evidence="6 8" id="KW-0472">Membrane</keyword>
<dbReference type="Pfam" id="PF09594">
    <property type="entry name" value="GT87"/>
    <property type="match status" value="1"/>
</dbReference>
<feature type="transmembrane region" description="Helical" evidence="8">
    <location>
        <begin position="355"/>
        <end position="384"/>
    </location>
</feature>
<dbReference type="Proteomes" id="UP000501090">
    <property type="component" value="Chromosome"/>
</dbReference>
<dbReference type="InterPro" id="IPR018584">
    <property type="entry name" value="GT87"/>
</dbReference>
<dbReference type="GO" id="GO:0005886">
    <property type="term" value="C:plasma membrane"/>
    <property type="evidence" value="ECO:0007669"/>
    <property type="project" value="UniProtKB-SubCell"/>
</dbReference>
<proteinExistence type="inferred from homology"/>
<feature type="transmembrane region" description="Helical" evidence="8">
    <location>
        <begin position="115"/>
        <end position="132"/>
    </location>
</feature>
<feature type="transmembrane region" description="Helical" evidence="8">
    <location>
        <begin position="138"/>
        <end position="155"/>
    </location>
</feature>
<reference evidence="9 10" key="1">
    <citation type="submission" date="2018-04" db="EMBL/GenBank/DDBJ databases">
        <title>Polynucleobacter sp. UK-Long2-W17 genome.</title>
        <authorList>
            <person name="Hahn M.W."/>
        </authorList>
    </citation>
    <scope>NUCLEOTIDE SEQUENCE [LARGE SCALE GENOMIC DNA]</scope>
    <source>
        <strain evidence="9 10">UK-Long2-W17</strain>
    </source>
</reference>
<feature type="transmembrane region" description="Helical" evidence="8">
    <location>
        <begin position="167"/>
        <end position="191"/>
    </location>
</feature>
<keyword evidence="10" id="KW-1185">Reference proteome</keyword>
<name>A0A6M9PMV0_9BURK</name>
<sequence length="399" mass="44408">MNTSNGDQHWLNRDRLYGYSIILLTAYIISGAIWIFLSNNYISYSGKPILSDFVMFWAAAKLATFGQANDAYNLQILNEMIGSALPSWNSGYVFSYPPTLLLLMMPLGLMSVTKAYWAFMLTTLGVYLLTLYRVSERKLIDCLCLLAFPGIWINMIQGQNGFITASIAAWAVMSIKKRPVIAGILIGLLTIKPQFGLLFPIALIAAGAWTSFLAAVLTVVLLASLELAIFGPSIFNSFYASMSHLGALVNSPDFPLVKMPTIYAFSKLMGFSSTISYIVQFLLSAVVMFSTWKVWRSCKSWELKGAALMTGAFLAAPYAFDYDLVWLAFPIIWVVRIGLSYGWSKGDREILLATFFLPILSLSSGKLLGIQIGIFVLISFYYVIIRQVRMVDSMEKTCN</sequence>
<keyword evidence="2" id="KW-1003">Cell membrane</keyword>
<dbReference type="AlphaFoldDB" id="A0A6M9PMV0"/>
<evidence type="ECO:0000256" key="2">
    <source>
        <dbReference type="ARBA" id="ARBA00022475"/>
    </source>
</evidence>
<feature type="transmembrane region" description="Helical" evidence="8">
    <location>
        <begin position="269"/>
        <end position="289"/>
    </location>
</feature>
<accession>A0A6M9PMV0</accession>
<evidence type="ECO:0000256" key="6">
    <source>
        <dbReference type="ARBA" id="ARBA00023136"/>
    </source>
</evidence>
<dbReference type="GO" id="GO:0016758">
    <property type="term" value="F:hexosyltransferase activity"/>
    <property type="evidence" value="ECO:0007669"/>
    <property type="project" value="InterPro"/>
</dbReference>
<evidence type="ECO:0000256" key="4">
    <source>
        <dbReference type="ARBA" id="ARBA00022692"/>
    </source>
</evidence>
<protein>
    <recommendedName>
        <fullName evidence="11">DUF2029 domain-containing protein</fullName>
    </recommendedName>
</protein>
<evidence type="ECO:0000256" key="1">
    <source>
        <dbReference type="ARBA" id="ARBA00004651"/>
    </source>
</evidence>
<dbReference type="RefSeq" id="WP_173959877.1">
    <property type="nucleotide sequence ID" value="NZ_CBCSCC010000012.1"/>
</dbReference>
<dbReference type="EMBL" id="CP028940">
    <property type="protein sequence ID" value="QKM60107.1"/>
    <property type="molecule type" value="Genomic_DNA"/>
</dbReference>
<keyword evidence="3" id="KW-0808">Transferase</keyword>
<evidence type="ECO:0000313" key="9">
    <source>
        <dbReference type="EMBL" id="QKM60107.1"/>
    </source>
</evidence>
<keyword evidence="4 8" id="KW-0812">Transmembrane</keyword>
<dbReference type="KEGG" id="pard:DN92_03100"/>
<comment type="similarity">
    <text evidence="7">Belongs to the glycosyltransferase 87 family.</text>
</comment>
<evidence type="ECO:0000256" key="5">
    <source>
        <dbReference type="ARBA" id="ARBA00022989"/>
    </source>
</evidence>
<feature type="transmembrane region" description="Helical" evidence="8">
    <location>
        <begin position="197"/>
        <end position="222"/>
    </location>
</feature>